<comment type="caution">
    <text evidence="6">The sequence shown here is derived from an EMBL/GenBank/DDBJ whole genome shotgun (WGS) entry which is preliminary data.</text>
</comment>
<dbReference type="Pfam" id="PF00252">
    <property type="entry name" value="Ribosomal_L16"/>
    <property type="match status" value="1"/>
</dbReference>
<gene>
    <name evidence="6" type="ORF">ZOSMA_101G00550</name>
</gene>
<evidence type="ECO:0000256" key="5">
    <source>
        <dbReference type="RuleBase" id="RU004413"/>
    </source>
</evidence>
<dbReference type="GO" id="GO:0019843">
    <property type="term" value="F:rRNA binding"/>
    <property type="evidence" value="ECO:0000318"/>
    <property type="project" value="GO_Central"/>
</dbReference>
<dbReference type="NCBIfam" id="TIGR01164">
    <property type="entry name" value="rplP_bact"/>
    <property type="match status" value="1"/>
</dbReference>
<accession>A0A0K9Q5C4</accession>
<dbReference type="PANTHER" id="PTHR12220">
    <property type="entry name" value="50S/60S RIBOSOMAL PROTEIN L16"/>
    <property type="match status" value="1"/>
</dbReference>
<dbReference type="Gene3D" id="3.90.1170.10">
    <property type="entry name" value="Ribosomal protein L10e/L16"/>
    <property type="match status" value="1"/>
</dbReference>
<dbReference type="SUPFAM" id="SSF54686">
    <property type="entry name" value="Ribosomal protein L16p/L10e"/>
    <property type="match status" value="1"/>
</dbReference>
<evidence type="ECO:0000256" key="1">
    <source>
        <dbReference type="ARBA" id="ARBA00008931"/>
    </source>
</evidence>
<dbReference type="AlphaFoldDB" id="A0A0K9Q5C4"/>
<dbReference type="InterPro" id="IPR000114">
    <property type="entry name" value="Ribosomal_uL16_bact-type"/>
</dbReference>
<dbReference type="GO" id="GO:0003735">
    <property type="term" value="F:structural constituent of ribosome"/>
    <property type="evidence" value="ECO:0000318"/>
    <property type="project" value="GO_Central"/>
</dbReference>
<dbReference type="GO" id="GO:0032543">
    <property type="term" value="P:mitochondrial translation"/>
    <property type="evidence" value="ECO:0000318"/>
    <property type="project" value="GO_Central"/>
</dbReference>
<dbReference type="InterPro" id="IPR020798">
    <property type="entry name" value="Ribosomal_uL16_CS"/>
</dbReference>
<dbReference type="InterPro" id="IPR036920">
    <property type="entry name" value="Ribosomal_uL16_sf"/>
</dbReference>
<sequence>MAFSSLCRSFASTLLKPQNPNPSSIPLIFRHFASSAAKEGKNARKQHKGKMKGIAANPISFGRFALQALDHGRITAKQLEAGRRAISRLAQRGGKIWVRLVADKPVSGKAVGIRMGKGKGAIQYWTSIVKPGRLIYEMDGVSEAVAKAAIGVAADKMPMPTRFFVTR</sequence>
<evidence type="ECO:0000313" key="7">
    <source>
        <dbReference type="Proteomes" id="UP000036987"/>
    </source>
</evidence>
<dbReference type="CDD" id="cd01433">
    <property type="entry name" value="Ribosomal_L16_L10e"/>
    <property type="match status" value="1"/>
</dbReference>
<evidence type="ECO:0000256" key="2">
    <source>
        <dbReference type="ARBA" id="ARBA00022980"/>
    </source>
</evidence>
<dbReference type="EMBL" id="LFYR01000025">
    <property type="protein sequence ID" value="KMZ76471.1"/>
    <property type="molecule type" value="Genomic_DNA"/>
</dbReference>
<dbReference type="PRINTS" id="PR00060">
    <property type="entry name" value="RIBOSOMALL16"/>
</dbReference>
<dbReference type="PANTHER" id="PTHR12220:SF13">
    <property type="entry name" value="LARGE RIBOSOMAL SUBUNIT PROTEIN UL16M"/>
    <property type="match status" value="1"/>
</dbReference>
<evidence type="ECO:0000313" key="6">
    <source>
        <dbReference type="EMBL" id="KMZ76471.1"/>
    </source>
</evidence>
<dbReference type="InterPro" id="IPR047873">
    <property type="entry name" value="Ribosomal_uL16"/>
</dbReference>
<comment type="similarity">
    <text evidence="1 5">Belongs to the universal ribosomal protein uL16 family.</text>
</comment>
<evidence type="ECO:0000256" key="4">
    <source>
        <dbReference type="ARBA" id="ARBA00035526"/>
    </source>
</evidence>
<reference evidence="7" key="1">
    <citation type="journal article" date="2016" name="Nature">
        <title>The genome of the seagrass Zostera marina reveals angiosperm adaptation to the sea.</title>
        <authorList>
            <person name="Olsen J.L."/>
            <person name="Rouze P."/>
            <person name="Verhelst B."/>
            <person name="Lin Y.-C."/>
            <person name="Bayer T."/>
            <person name="Collen J."/>
            <person name="Dattolo E."/>
            <person name="De Paoli E."/>
            <person name="Dittami S."/>
            <person name="Maumus F."/>
            <person name="Michel G."/>
            <person name="Kersting A."/>
            <person name="Lauritano C."/>
            <person name="Lohaus R."/>
            <person name="Toepel M."/>
            <person name="Tonon T."/>
            <person name="Vanneste K."/>
            <person name="Amirebrahimi M."/>
            <person name="Brakel J."/>
            <person name="Bostroem C."/>
            <person name="Chovatia M."/>
            <person name="Grimwood J."/>
            <person name="Jenkins J.W."/>
            <person name="Jueterbock A."/>
            <person name="Mraz A."/>
            <person name="Stam W.T."/>
            <person name="Tice H."/>
            <person name="Bornberg-Bauer E."/>
            <person name="Green P.J."/>
            <person name="Pearson G.A."/>
            <person name="Procaccini G."/>
            <person name="Duarte C.M."/>
            <person name="Schmutz J."/>
            <person name="Reusch T.B.H."/>
            <person name="Van de Peer Y."/>
        </authorList>
    </citation>
    <scope>NUCLEOTIDE SEQUENCE [LARGE SCALE GENOMIC DNA]</scope>
    <source>
        <strain evidence="7">cv. Finnish</strain>
    </source>
</reference>
<dbReference type="STRING" id="29655.A0A0K9Q5C4"/>
<keyword evidence="7" id="KW-1185">Reference proteome</keyword>
<dbReference type="PROSITE" id="PS00701">
    <property type="entry name" value="RIBOSOMAL_L16_2"/>
    <property type="match status" value="1"/>
</dbReference>
<evidence type="ECO:0000256" key="3">
    <source>
        <dbReference type="ARBA" id="ARBA00023274"/>
    </source>
</evidence>
<keyword evidence="3 5" id="KW-0687">Ribonucleoprotein</keyword>
<protein>
    <recommendedName>
        <fullName evidence="4">50S ribosomal protein L16, chloroplastic</fullName>
    </recommendedName>
</protein>
<name>A0A0K9Q5C4_ZOSMR</name>
<keyword evidence="2 5" id="KW-0689">Ribosomal protein</keyword>
<dbReference type="OrthoDB" id="34872at2759"/>
<dbReference type="Proteomes" id="UP000036987">
    <property type="component" value="Unassembled WGS sequence"/>
</dbReference>
<dbReference type="GO" id="GO:0005762">
    <property type="term" value="C:mitochondrial large ribosomal subunit"/>
    <property type="evidence" value="ECO:0000318"/>
    <property type="project" value="GO_Central"/>
</dbReference>
<proteinExistence type="inferred from homology"/>
<dbReference type="InterPro" id="IPR016180">
    <property type="entry name" value="Ribosomal_uL16_dom"/>
</dbReference>
<organism evidence="6 7">
    <name type="scientific">Zostera marina</name>
    <name type="common">Eelgrass</name>
    <dbReference type="NCBI Taxonomy" id="29655"/>
    <lineage>
        <taxon>Eukaryota</taxon>
        <taxon>Viridiplantae</taxon>
        <taxon>Streptophyta</taxon>
        <taxon>Embryophyta</taxon>
        <taxon>Tracheophyta</taxon>
        <taxon>Spermatophyta</taxon>
        <taxon>Magnoliopsida</taxon>
        <taxon>Liliopsida</taxon>
        <taxon>Zosteraceae</taxon>
        <taxon>Zostera</taxon>
    </lineage>
</organism>